<feature type="region of interest" description="Disordered" evidence="1">
    <location>
        <begin position="1"/>
        <end position="133"/>
    </location>
</feature>
<dbReference type="Proteomes" id="UP000324222">
    <property type="component" value="Unassembled WGS sequence"/>
</dbReference>
<feature type="compositionally biased region" description="Basic and acidic residues" evidence="1">
    <location>
        <begin position="103"/>
        <end position="112"/>
    </location>
</feature>
<evidence type="ECO:0000313" key="3">
    <source>
        <dbReference type="Proteomes" id="UP000324222"/>
    </source>
</evidence>
<dbReference type="AlphaFoldDB" id="A0A5B7IN47"/>
<organism evidence="2 3">
    <name type="scientific">Portunus trituberculatus</name>
    <name type="common">Swimming crab</name>
    <name type="synonym">Neptunus trituberculatus</name>
    <dbReference type="NCBI Taxonomy" id="210409"/>
    <lineage>
        <taxon>Eukaryota</taxon>
        <taxon>Metazoa</taxon>
        <taxon>Ecdysozoa</taxon>
        <taxon>Arthropoda</taxon>
        <taxon>Crustacea</taxon>
        <taxon>Multicrustacea</taxon>
        <taxon>Malacostraca</taxon>
        <taxon>Eumalacostraca</taxon>
        <taxon>Eucarida</taxon>
        <taxon>Decapoda</taxon>
        <taxon>Pleocyemata</taxon>
        <taxon>Brachyura</taxon>
        <taxon>Eubrachyura</taxon>
        <taxon>Portunoidea</taxon>
        <taxon>Portunidae</taxon>
        <taxon>Portuninae</taxon>
        <taxon>Portunus</taxon>
    </lineage>
</organism>
<feature type="compositionally biased region" description="Polar residues" evidence="1">
    <location>
        <begin position="34"/>
        <end position="45"/>
    </location>
</feature>
<comment type="caution">
    <text evidence="2">The sequence shown here is derived from an EMBL/GenBank/DDBJ whole genome shotgun (WGS) entry which is preliminary data.</text>
</comment>
<evidence type="ECO:0000256" key="1">
    <source>
        <dbReference type="SAM" id="MobiDB-lite"/>
    </source>
</evidence>
<dbReference type="EMBL" id="VSRR010062543">
    <property type="protein sequence ID" value="MPC83449.1"/>
    <property type="molecule type" value="Genomic_DNA"/>
</dbReference>
<gene>
    <name evidence="2" type="ORF">E2C01_078160</name>
</gene>
<sequence length="133" mass="13826">MRLPGAAQSRDAGGRERAAQSGPALDDRVRNVSLVMTTPTENSMNHPPAPESVWRRGGAAGGGRGVSCAASLASPAHCDSRTRDKGGRHRPTVLLAGDEEDAGGVRKEREGVRVCGGGGARKYGMHREGKEGV</sequence>
<name>A0A5B7IN47_PORTR</name>
<proteinExistence type="predicted"/>
<protein>
    <submittedName>
        <fullName evidence="2">Uncharacterized protein</fullName>
    </submittedName>
</protein>
<accession>A0A5B7IN47</accession>
<keyword evidence="3" id="KW-1185">Reference proteome</keyword>
<reference evidence="2 3" key="1">
    <citation type="submission" date="2019-05" db="EMBL/GenBank/DDBJ databases">
        <title>Another draft genome of Portunus trituberculatus and its Hox gene families provides insights of decapod evolution.</title>
        <authorList>
            <person name="Jeong J.-H."/>
            <person name="Song I."/>
            <person name="Kim S."/>
            <person name="Choi T."/>
            <person name="Kim D."/>
            <person name="Ryu S."/>
            <person name="Kim W."/>
        </authorList>
    </citation>
    <scope>NUCLEOTIDE SEQUENCE [LARGE SCALE GENOMIC DNA]</scope>
    <source>
        <tissue evidence="2">Muscle</tissue>
    </source>
</reference>
<evidence type="ECO:0000313" key="2">
    <source>
        <dbReference type="EMBL" id="MPC83449.1"/>
    </source>
</evidence>